<feature type="signal peptide" evidence="12">
    <location>
        <begin position="1"/>
        <end position="18"/>
    </location>
</feature>
<feature type="region of interest" description="Disordered" evidence="11">
    <location>
        <begin position="360"/>
        <end position="406"/>
    </location>
</feature>
<keyword evidence="8" id="KW-0838">Vasoactive</keyword>
<evidence type="ECO:0000256" key="3">
    <source>
        <dbReference type="ARBA" id="ARBA00022525"/>
    </source>
</evidence>
<evidence type="ECO:0000256" key="12">
    <source>
        <dbReference type="SAM" id="SignalP"/>
    </source>
</evidence>
<evidence type="ECO:0000313" key="14">
    <source>
        <dbReference type="Ensembl" id="ENSZALP00000006642.1"/>
    </source>
</evidence>
<dbReference type="InterPro" id="IPR000010">
    <property type="entry name" value="Cystatin_dom"/>
</dbReference>
<keyword evidence="4" id="KW-0646">Protease inhibitor</keyword>
<dbReference type="GO" id="GO:0030195">
    <property type="term" value="P:negative regulation of blood coagulation"/>
    <property type="evidence" value="ECO:0007669"/>
    <property type="project" value="TreeGrafter"/>
</dbReference>
<sequence>MKAFIVLALCCSFFSSKAIPLAFEFSDCDDPDVFKAVDAALKKYNEDEATGTQFALYVVMEAGPDPQFYVKYRILESTCASEENKHWQHCHYRVSAEAAVLHEALCFWFVAFPDVSKIRLTEAPCLGCFHPISSDGSEVSEILKKAIQKFNKHSDEPALFKLAEIKEAKRQVVAGWNYVIRYEIEETNCTKDQFQDLTPECKITSRGVSNLQICLSRKYHINEWSLIEETVVAAICPGCPRTIPTDSPELKELLKVSTEKYNSESDDDFYYKGGEIQSASLSCDAQIHVIPWQNKIYPQVNCSEEHQAVRFFLSIHPIKQSVGQRQSINSSSVPNYPIFYTKNTGTHRPAEPLIVPDTSLFNGLPDRPESPRPRCPGKPWKQLVAGNIDPATENNEKDFDLTDALA</sequence>
<reference evidence="14" key="1">
    <citation type="submission" date="2025-08" db="UniProtKB">
        <authorList>
            <consortium name="Ensembl"/>
        </authorList>
    </citation>
    <scope>IDENTIFICATION</scope>
</reference>
<evidence type="ECO:0000256" key="6">
    <source>
        <dbReference type="ARBA" id="ARBA00022729"/>
    </source>
</evidence>
<dbReference type="PANTHER" id="PTHR13814:SF12">
    <property type="entry name" value="KININOGEN-1"/>
    <property type="match status" value="1"/>
</dbReference>
<dbReference type="SMART" id="SM00043">
    <property type="entry name" value="CY"/>
    <property type="match status" value="3"/>
</dbReference>
<evidence type="ECO:0000256" key="7">
    <source>
        <dbReference type="ARBA" id="ARBA00022737"/>
    </source>
</evidence>
<dbReference type="InterPro" id="IPR050735">
    <property type="entry name" value="Kininogen_Fetuin_HRG"/>
</dbReference>
<gene>
    <name evidence="14" type="primary">KNG1</name>
</gene>
<keyword evidence="3" id="KW-0964">Secreted</keyword>
<dbReference type="GO" id="GO:0007204">
    <property type="term" value="P:positive regulation of cytosolic calcium ion concentration"/>
    <property type="evidence" value="ECO:0007669"/>
    <property type="project" value="TreeGrafter"/>
</dbReference>
<dbReference type="GO" id="GO:0004869">
    <property type="term" value="F:cysteine-type endopeptidase inhibitor activity"/>
    <property type="evidence" value="ECO:0007669"/>
    <property type="project" value="UniProtKB-KW"/>
</dbReference>
<dbReference type="InterPro" id="IPR046350">
    <property type="entry name" value="Cystatin_sf"/>
</dbReference>
<keyword evidence="7" id="KW-0677">Repeat</keyword>
<evidence type="ECO:0000256" key="10">
    <source>
        <dbReference type="ARBA" id="ARBA00023180"/>
    </source>
</evidence>
<dbReference type="PANTHER" id="PTHR13814">
    <property type="entry name" value="FETUIN"/>
    <property type="match status" value="1"/>
</dbReference>
<dbReference type="GO" id="GO:0042311">
    <property type="term" value="P:vasodilation"/>
    <property type="evidence" value="ECO:0007669"/>
    <property type="project" value="UniProtKB-KW"/>
</dbReference>
<accession>A0A8D2QCW8</accession>
<keyword evidence="10" id="KW-0325">Glycoprotein</keyword>
<dbReference type="InterPro" id="IPR018073">
    <property type="entry name" value="Prot_inh_cystat_CS"/>
</dbReference>
<dbReference type="Ensembl" id="ENSZALT00000009634.1">
    <property type="protein sequence ID" value="ENSZALP00000006642.1"/>
    <property type="gene ID" value="ENSZALG00000006009.1"/>
</dbReference>
<dbReference type="FunFam" id="3.10.450.10:FF:000002">
    <property type="entry name" value="Kininogen 1"/>
    <property type="match status" value="1"/>
</dbReference>
<dbReference type="AlphaFoldDB" id="A0A8D2QCW8"/>
<evidence type="ECO:0000256" key="9">
    <source>
        <dbReference type="ARBA" id="ARBA00023157"/>
    </source>
</evidence>
<evidence type="ECO:0000256" key="1">
    <source>
        <dbReference type="ARBA" id="ARBA00004239"/>
    </source>
</evidence>
<keyword evidence="5" id="KW-0789">Thiol protease inhibitor</keyword>
<reference evidence="14" key="2">
    <citation type="submission" date="2025-09" db="UniProtKB">
        <authorList>
            <consortium name="Ensembl"/>
        </authorList>
    </citation>
    <scope>IDENTIFICATION</scope>
</reference>
<evidence type="ECO:0000256" key="8">
    <source>
        <dbReference type="ARBA" id="ARBA00022858"/>
    </source>
</evidence>
<keyword evidence="15" id="KW-1185">Reference proteome</keyword>
<feature type="domain" description="Cystatin kininogen-type" evidence="13">
    <location>
        <begin position="134"/>
        <end position="242"/>
    </location>
</feature>
<feature type="chain" id="PRO_5034272044" evidence="12">
    <location>
        <begin position="19"/>
        <end position="406"/>
    </location>
</feature>
<organism evidence="14 15">
    <name type="scientific">Zonotrichia albicollis</name>
    <name type="common">White-throated sparrow</name>
    <name type="synonym">Fringilla albicollis</name>
    <dbReference type="NCBI Taxonomy" id="44394"/>
    <lineage>
        <taxon>Eukaryota</taxon>
        <taxon>Metazoa</taxon>
        <taxon>Chordata</taxon>
        <taxon>Craniata</taxon>
        <taxon>Vertebrata</taxon>
        <taxon>Euteleostomi</taxon>
        <taxon>Archelosauria</taxon>
        <taxon>Archosauria</taxon>
        <taxon>Dinosauria</taxon>
        <taxon>Saurischia</taxon>
        <taxon>Theropoda</taxon>
        <taxon>Coelurosauria</taxon>
        <taxon>Aves</taxon>
        <taxon>Neognathae</taxon>
        <taxon>Neoaves</taxon>
        <taxon>Telluraves</taxon>
        <taxon>Australaves</taxon>
        <taxon>Passeriformes</taxon>
        <taxon>Passerellidae</taxon>
        <taxon>Zonotrichia</taxon>
    </lineage>
</organism>
<evidence type="ECO:0000313" key="15">
    <source>
        <dbReference type="Proteomes" id="UP000694413"/>
    </source>
</evidence>
<evidence type="ECO:0000259" key="13">
    <source>
        <dbReference type="PROSITE" id="PS51647"/>
    </source>
</evidence>
<evidence type="ECO:0000256" key="5">
    <source>
        <dbReference type="ARBA" id="ARBA00022704"/>
    </source>
</evidence>
<evidence type="ECO:0000256" key="2">
    <source>
        <dbReference type="ARBA" id="ARBA00022429"/>
    </source>
</evidence>
<keyword evidence="6 12" id="KW-0732">Signal</keyword>
<dbReference type="SUPFAM" id="SSF54403">
    <property type="entry name" value="Cystatin/monellin"/>
    <property type="match status" value="3"/>
</dbReference>
<dbReference type="Gene3D" id="3.10.450.10">
    <property type="match status" value="3"/>
</dbReference>
<name>A0A8D2QCW8_ZONAL</name>
<keyword evidence="2" id="KW-0840">Vasodilator</keyword>
<dbReference type="InterPro" id="IPR027358">
    <property type="entry name" value="Kininogen-type_cystatin_dom"/>
</dbReference>
<comment type="subcellular location">
    <subcellularLocation>
        <location evidence="1">Secreted</location>
        <location evidence="1">Extracellular space</location>
    </subcellularLocation>
</comment>
<dbReference type="PROSITE" id="PS00287">
    <property type="entry name" value="CYSTATIN"/>
    <property type="match status" value="1"/>
</dbReference>
<dbReference type="Proteomes" id="UP000694413">
    <property type="component" value="Unassembled WGS sequence"/>
</dbReference>
<protein>
    <submittedName>
        <fullName evidence="14">Kininogen 1</fullName>
    </submittedName>
</protein>
<dbReference type="PROSITE" id="PS51647">
    <property type="entry name" value="CYSTATIN_KININOGEN"/>
    <property type="match status" value="1"/>
</dbReference>
<dbReference type="CDD" id="cd00042">
    <property type="entry name" value="CY"/>
    <property type="match status" value="2"/>
</dbReference>
<dbReference type="Pfam" id="PF00031">
    <property type="entry name" value="Cystatin"/>
    <property type="match status" value="2"/>
</dbReference>
<evidence type="ECO:0000256" key="11">
    <source>
        <dbReference type="SAM" id="MobiDB-lite"/>
    </source>
</evidence>
<evidence type="ECO:0000256" key="4">
    <source>
        <dbReference type="ARBA" id="ARBA00022690"/>
    </source>
</evidence>
<dbReference type="GO" id="GO:0072562">
    <property type="term" value="C:blood microparticle"/>
    <property type="evidence" value="ECO:0007669"/>
    <property type="project" value="TreeGrafter"/>
</dbReference>
<keyword evidence="9" id="KW-1015">Disulfide bond</keyword>
<proteinExistence type="predicted"/>